<keyword evidence="7" id="KW-0066">ATP synthesis</keyword>
<evidence type="ECO:0000256" key="1">
    <source>
        <dbReference type="ARBA" id="ARBA00004370"/>
    </source>
</evidence>
<comment type="similarity">
    <text evidence="2">Belongs to the ATPase delta chain family.</text>
</comment>
<dbReference type="HAMAP" id="MF_01416">
    <property type="entry name" value="ATP_synth_delta_bact"/>
    <property type="match status" value="1"/>
</dbReference>
<dbReference type="InterPro" id="IPR026015">
    <property type="entry name" value="ATP_synth_OSCP/delta_N_sf"/>
</dbReference>
<keyword evidence="5" id="KW-0406">Ion transport</keyword>
<dbReference type="GO" id="GO:0046933">
    <property type="term" value="F:proton-transporting ATP synthase activity, rotational mechanism"/>
    <property type="evidence" value="ECO:0007669"/>
    <property type="project" value="InterPro"/>
</dbReference>
<evidence type="ECO:0000256" key="4">
    <source>
        <dbReference type="ARBA" id="ARBA00022781"/>
    </source>
</evidence>
<dbReference type="PRINTS" id="PR00125">
    <property type="entry name" value="ATPASEDELTA"/>
</dbReference>
<evidence type="ECO:0000313" key="10">
    <source>
        <dbReference type="Proteomes" id="UP001153321"/>
    </source>
</evidence>
<dbReference type="SUPFAM" id="SSF47928">
    <property type="entry name" value="N-terminal domain of the delta subunit of the F1F0-ATP synthase"/>
    <property type="match status" value="1"/>
</dbReference>
<proteinExistence type="inferred from homology"/>
<comment type="subcellular location">
    <subcellularLocation>
        <location evidence="1">Membrane</location>
    </subcellularLocation>
</comment>
<keyword evidence="10" id="KW-1185">Reference proteome</keyword>
<gene>
    <name evidence="9" type="ORF">SPLIT_LOCUS10883</name>
</gene>
<evidence type="ECO:0000256" key="5">
    <source>
        <dbReference type="ARBA" id="ARBA00023065"/>
    </source>
</evidence>
<accession>A0A9P0N8R7</accession>
<evidence type="ECO:0000313" key="9">
    <source>
        <dbReference type="EMBL" id="CAH1645531.1"/>
    </source>
</evidence>
<evidence type="ECO:0000256" key="8">
    <source>
        <dbReference type="ARBA" id="ARBA00033369"/>
    </source>
</evidence>
<dbReference type="EMBL" id="LR824537">
    <property type="protein sequence ID" value="CAH1645531.1"/>
    <property type="molecule type" value="Genomic_DNA"/>
</dbReference>
<evidence type="ECO:0000256" key="7">
    <source>
        <dbReference type="ARBA" id="ARBA00023310"/>
    </source>
</evidence>
<reference evidence="9" key="1">
    <citation type="submission" date="2022-02" db="EMBL/GenBank/DDBJ databases">
        <authorList>
            <person name="King R."/>
        </authorList>
    </citation>
    <scope>NUCLEOTIDE SEQUENCE</scope>
</reference>
<keyword evidence="6" id="KW-0472">Membrane</keyword>
<dbReference type="NCBIfam" id="TIGR01145">
    <property type="entry name" value="ATP_synt_delta"/>
    <property type="match status" value="1"/>
</dbReference>
<keyword evidence="3" id="KW-0813">Transport</keyword>
<dbReference type="Pfam" id="PF00213">
    <property type="entry name" value="OSCP"/>
    <property type="match status" value="1"/>
</dbReference>
<keyword evidence="4" id="KW-0375">Hydrogen ion transport</keyword>
<dbReference type="Gene3D" id="1.10.520.20">
    <property type="entry name" value="N-terminal domain of the delta subunit of the F1F0-ATP synthase"/>
    <property type="match status" value="1"/>
</dbReference>
<dbReference type="Proteomes" id="UP001153321">
    <property type="component" value="Chromosome 6"/>
</dbReference>
<dbReference type="AlphaFoldDB" id="A0A9P0N8R7"/>
<evidence type="ECO:0000256" key="3">
    <source>
        <dbReference type="ARBA" id="ARBA00022448"/>
    </source>
</evidence>
<name>A0A9P0N8R7_SPOLI</name>
<dbReference type="InterPro" id="IPR000711">
    <property type="entry name" value="ATPase_OSCP/dsu"/>
</dbReference>
<sequence>MLRMFVRTMCTSTIKNKPPVSVFGLEGRYVSALYSAAHQNHELEAVENSLRDFQKVLIRPKVVDFIATSLIPRPVKAKLLMDIGKVAKMPRTAINFLGIVAENGRLKHLRRMINLYHTVMVAHRNEALCEVITAEPLDNRTKRALRDILQKFVKSGKKIQITEKISEDIIGGIIVGFENKHVDLSIARSLNKYRELLKQPV</sequence>
<evidence type="ECO:0000256" key="6">
    <source>
        <dbReference type="ARBA" id="ARBA00023136"/>
    </source>
</evidence>
<dbReference type="PANTHER" id="PTHR11910">
    <property type="entry name" value="ATP SYNTHASE DELTA CHAIN"/>
    <property type="match status" value="1"/>
</dbReference>
<protein>
    <recommendedName>
        <fullName evidence="8">Oligomycin sensitivity conferral protein</fullName>
    </recommendedName>
</protein>
<evidence type="ECO:0000256" key="2">
    <source>
        <dbReference type="ARBA" id="ARBA00007046"/>
    </source>
</evidence>
<organism evidence="9 10">
    <name type="scientific">Spodoptera littoralis</name>
    <name type="common">Egyptian cotton leafworm</name>
    <dbReference type="NCBI Taxonomy" id="7109"/>
    <lineage>
        <taxon>Eukaryota</taxon>
        <taxon>Metazoa</taxon>
        <taxon>Ecdysozoa</taxon>
        <taxon>Arthropoda</taxon>
        <taxon>Hexapoda</taxon>
        <taxon>Insecta</taxon>
        <taxon>Pterygota</taxon>
        <taxon>Neoptera</taxon>
        <taxon>Endopterygota</taxon>
        <taxon>Lepidoptera</taxon>
        <taxon>Glossata</taxon>
        <taxon>Ditrysia</taxon>
        <taxon>Noctuoidea</taxon>
        <taxon>Noctuidae</taxon>
        <taxon>Amphipyrinae</taxon>
        <taxon>Spodoptera</taxon>
    </lineage>
</organism>
<dbReference type="GO" id="GO:0016020">
    <property type="term" value="C:membrane"/>
    <property type="evidence" value="ECO:0007669"/>
    <property type="project" value="UniProtKB-SubCell"/>
</dbReference>